<dbReference type="Proteomes" id="UP000718281">
    <property type="component" value="Unassembled WGS sequence"/>
</dbReference>
<dbReference type="Proteomes" id="UP000886632">
    <property type="component" value="Unassembled WGS sequence"/>
</dbReference>
<proteinExistence type="predicted"/>
<dbReference type="PANTHER" id="PTHR35335">
    <property type="entry name" value="UPF0716 PROTEIN FXSA"/>
    <property type="match status" value="1"/>
</dbReference>
<organism evidence="3 6">
    <name type="scientific">Candidatus Phosphoribacter hodrii</name>
    <dbReference type="NCBI Taxonomy" id="2953743"/>
    <lineage>
        <taxon>Bacteria</taxon>
        <taxon>Bacillati</taxon>
        <taxon>Actinomycetota</taxon>
        <taxon>Actinomycetes</taxon>
        <taxon>Micrococcales</taxon>
        <taxon>Dermatophilaceae</taxon>
        <taxon>Candidatus Phosphoribacter</taxon>
    </lineage>
</organism>
<reference evidence="6 7" key="1">
    <citation type="submission" date="2020-10" db="EMBL/GenBank/DDBJ databases">
        <title>Connecting structure to function with the recovery of over 1000 high-quality activated sludge metagenome-assembled genomes encoding full-length rRNA genes using long-read sequencing.</title>
        <authorList>
            <person name="Singleton C.M."/>
            <person name="Petriglieri F."/>
            <person name="Kristensen J.M."/>
            <person name="Kirkegaard R.H."/>
            <person name="Michaelsen T.Y."/>
            <person name="Andersen M.H."/>
            <person name="Karst S.M."/>
            <person name="Dueholm M.S."/>
            <person name="Nielsen P.H."/>
            <person name="Albertsen M."/>
        </authorList>
    </citation>
    <scope>NUCLEOTIDE SEQUENCE [LARGE SCALE GENOMIC DNA]</scope>
    <source>
        <strain evidence="3">AalE_18-Q3-R2-46_BAT3C.188</strain>
        <strain evidence="4">Ega_18-Q3-R5-49_MAXAC.001</strain>
        <strain evidence="5">Ribe_18-Q3-R11-54_MAXAC.001</strain>
    </source>
</reference>
<dbReference type="EMBL" id="JADKGK010000014">
    <property type="protein sequence ID" value="MBL0003688.1"/>
    <property type="molecule type" value="Genomic_DNA"/>
</dbReference>
<dbReference type="EMBL" id="JADIXZ010000003">
    <property type="protein sequence ID" value="MBK6300131.1"/>
    <property type="molecule type" value="Genomic_DNA"/>
</dbReference>
<keyword evidence="2" id="KW-0472">Membrane</keyword>
<dbReference type="GO" id="GO:0016020">
    <property type="term" value="C:membrane"/>
    <property type="evidence" value="ECO:0007669"/>
    <property type="project" value="InterPro"/>
</dbReference>
<evidence type="ECO:0000256" key="2">
    <source>
        <dbReference type="SAM" id="Phobius"/>
    </source>
</evidence>
<dbReference type="InterPro" id="IPR007313">
    <property type="entry name" value="FxsA"/>
</dbReference>
<dbReference type="AlphaFoldDB" id="A0A934X347"/>
<keyword evidence="2" id="KW-1133">Transmembrane helix</keyword>
<accession>A0A934X347</accession>
<dbReference type="EMBL" id="JADJIB010000002">
    <property type="protein sequence ID" value="MBK7272457.1"/>
    <property type="molecule type" value="Genomic_DNA"/>
</dbReference>
<sequence length="164" mass="17358">MAQRVTRSGGRRRWPWVLTLALLVVPTAELAIILWVGQQIGGWPTLGLLVAESALGAWLVKREGSRTWQALASALNTGRMPSRQLSDAALVLVGGTLLLTPGFLTDLVGFFCILPITRAIARTVLETIVTRKLLGGIVSSGDRPPRSPGGSGPGDVIEGEIIDG</sequence>
<evidence type="ECO:0000313" key="3">
    <source>
        <dbReference type="EMBL" id="MBK6300131.1"/>
    </source>
</evidence>
<name>A0A934X347_9MICO</name>
<evidence type="ECO:0000313" key="5">
    <source>
        <dbReference type="EMBL" id="MBL0003688.1"/>
    </source>
</evidence>
<evidence type="ECO:0000313" key="6">
    <source>
        <dbReference type="Proteomes" id="UP000718281"/>
    </source>
</evidence>
<keyword evidence="2" id="KW-0812">Transmembrane</keyword>
<dbReference type="Proteomes" id="UP000726105">
    <property type="component" value="Unassembled WGS sequence"/>
</dbReference>
<protein>
    <submittedName>
        <fullName evidence="3">FxsA family protein</fullName>
    </submittedName>
</protein>
<dbReference type="NCBIfam" id="NF008528">
    <property type="entry name" value="PRK11463.1-2"/>
    <property type="match status" value="1"/>
</dbReference>
<feature type="transmembrane region" description="Helical" evidence="2">
    <location>
        <begin position="40"/>
        <end position="60"/>
    </location>
</feature>
<feature type="transmembrane region" description="Helical" evidence="2">
    <location>
        <begin position="89"/>
        <end position="116"/>
    </location>
</feature>
<dbReference type="Pfam" id="PF04186">
    <property type="entry name" value="FxsA"/>
    <property type="match status" value="1"/>
</dbReference>
<comment type="caution">
    <text evidence="3">The sequence shown here is derived from an EMBL/GenBank/DDBJ whole genome shotgun (WGS) entry which is preliminary data.</text>
</comment>
<evidence type="ECO:0000256" key="1">
    <source>
        <dbReference type="SAM" id="MobiDB-lite"/>
    </source>
</evidence>
<feature type="region of interest" description="Disordered" evidence="1">
    <location>
        <begin position="140"/>
        <end position="164"/>
    </location>
</feature>
<dbReference type="PANTHER" id="PTHR35335:SF1">
    <property type="entry name" value="UPF0716 PROTEIN FXSA"/>
    <property type="match status" value="1"/>
</dbReference>
<gene>
    <name evidence="3" type="ORF">IPF40_03455</name>
    <name evidence="4" type="ORF">IPI13_04600</name>
    <name evidence="5" type="ORF">IPP00_06760</name>
</gene>
<evidence type="ECO:0000313" key="4">
    <source>
        <dbReference type="EMBL" id="MBK7272457.1"/>
    </source>
</evidence>
<evidence type="ECO:0000313" key="7">
    <source>
        <dbReference type="Proteomes" id="UP000726105"/>
    </source>
</evidence>